<dbReference type="Proteomes" id="UP001604336">
    <property type="component" value="Unassembled WGS sequence"/>
</dbReference>
<name>A0ABD1PNV9_9LAMI</name>
<sequence>MIINHSRSSTCESSADGATQLVPPRAMVKLAVGDSARRLKKAVGAAVEEGRLATSSRQSADWGWGLSLQSSDRRSHRTAADGNGKAADGGNAATQTAAVASEQTLDSLHRRFWPLDNWIWAF</sequence>
<feature type="region of interest" description="Disordered" evidence="1">
    <location>
        <begin position="70"/>
        <end position="97"/>
    </location>
</feature>
<evidence type="ECO:0000313" key="3">
    <source>
        <dbReference type="Proteomes" id="UP001604336"/>
    </source>
</evidence>
<gene>
    <name evidence="2" type="ORF">Adt_41456</name>
</gene>
<dbReference type="AlphaFoldDB" id="A0ABD1PNV9"/>
<proteinExistence type="predicted"/>
<evidence type="ECO:0000256" key="1">
    <source>
        <dbReference type="SAM" id="MobiDB-lite"/>
    </source>
</evidence>
<protein>
    <submittedName>
        <fullName evidence="2">Uncharacterized protein</fullName>
    </submittedName>
</protein>
<accession>A0ABD1PNV9</accession>
<reference evidence="3" key="1">
    <citation type="submission" date="2024-07" db="EMBL/GenBank/DDBJ databases">
        <title>Two chromosome-level genome assemblies of Korean endemic species Abeliophyllum distichum and Forsythia ovata (Oleaceae).</title>
        <authorList>
            <person name="Jang H."/>
        </authorList>
    </citation>
    <scope>NUCLEOTIDE SEQUENCE [LARGE SCALE GENOMIC DNA]</scope>
</reference>
<evidence type="ECO:0000313" key="2">
    <source>
        <dbReference type="EMBL" id="KAL2465605.1"/>
    </source>
</evidence>
<organism evidence="2 3">
    <name type="scientific">Abeliophyllum distichum</name>
    <dbReference type="NCBI Taxonomy" id="126358"/>
    <lineage>
        <taxon>Eukaryota</taxon>
        <taxon>Viridiplantae</taxon>
        <taxon>Streptophyta</taxon>
        <taxon>Embryophyta</taxon>
        <taxon>Tracheophyta</taxon>
        <taxon>Spermatophyta</taxon>
        <taxon>Magnoliopsida</taxon>
        <taxon>eudicotyledons</taxon>
        <taxon>Gunneridae</taxon>
        <taxon>Pentapetalae</taxon>
        <taxon>asterids</taxon>
        <taxon>lamiids</taxon>
        <taxon>Lamiales</taxon>
        <taxon>Oleaceae</taxon>
        <taxon>Forsythieae</taxon>
        <taxon>Abeliophyllum</taxon>
    </lineage>
</organism>
<feature type="compositionally biased region" description="Low complexity" evidence="1">
    <location>
        <begin position="80"/>
        <end position="93"/>
    </location>
</feature>
<dbReference type="EMBL" id="JBFOLK010000013">
    <property type="protein sequence ID" value="KAL2465605.1"/>
    <property type="molecule type" value="Genomic_DNA"/>
</dbReference>
<comment type="caution">
    <text evidence="2">The sequence shown here is derived from an EMBL/GenBank/DDBJ whole genome shotgun (WGS) entry which is preliminary data.</text>
</comment>
<keyword evidence="3" id="KW-1185">Reference proteome</keyword>